<sequence length="421" mass="46261">MGDVVRLSRQTLDLSLRGFEAPLKRMEMEMESRRKIAIATEYNKNCVAKINKLRKALEDAKVVESGLRMKLTAAESSFNIATVVASNAKKEVEAHKATIQNLQLNLDSVKKEAEKYDELNTIFAREKRELKEELESCQQALARKNKKLESLTAEMMKVKGEAQRNARDAEDKYNKRGEIFGQLQALKAKYEKPNGDDSDENEDEEDEESSQGGEDPDTSPRKGKEDEDEDPEGAAGMPPASKAVPEVGGKTLHRVDLHGDPLHLRGINPKEGVGESVAPEGFVPHRIEVSESSTGEEGDLHAAPTSLRARQLSLAHGESAPQGTVGDSQIITSQTVVEEPLTMTVPEGVTVLKPGPLEEARYAVRRIKGQTLTPVPIEERRRLVEEVGLTRLVHNLLVSMHARGVLPGVPQNIPVSCCGAF</sequence>
<accession>A0ABD3GTV4</accession>
<evidence type="ECO:0000256" key="1">
    <source>
        <dbReference type="SAM" id="Coils"/>
    </source>
</evidence>
<dbReference type="EMBL" id="JBJQOH010000007">
    <property type="protein sequence ID" value="KAL3681520.1"/>
    <property type="molecule type" value="Genomic_DNA"/>
</dbReference>
<evidence type="ECO:0000256" key="2">
    <source>
        <dbReference type="SAM" id="MobiDB-lite"/>
    </source>
</evidence>
<reference evidence="3 4" key="1">
    <citation type="submission" date="2024-09" db="EMBL/GenBank/DDBJ databases">
        <title>Chromosome-scale assembly of Riccia sorocarpa.</title>
        <authorList>
            <person name="Paukszto L."/>
        </authorList>
    </citation>
    <scope>NUCLEOTIDE SEQUENCE [LARGE SCALE GENOMIC DNA]</scope>
    <source>
        <strain evidence="3">LP-2024</strain>
        <tissue evidence="3">Aerial parts of the thallus</tissue>
    </source>
</reference>
<evidence type="ECO:0000313" key="3">
    <source>
        <dbReference type="EMBL" id="KAL3681520.1"/>
    </source>
</evidence>
<keyword evidence="4" id="KW-1185">Reference proteome</keyword>
<comment type="caution">
    <text evidence="3">The sequence shown here is derived from an EMBL/GenBank/DDBJ whole genome shotgun (WGS) entry which is preliminary data.</text>
</comment>
<evidence type="ECO:0000313" key="4">
    <source>
        <dbReference type="Proteomes" id="UP001633002"/>
    </source>
</evidence>
<name>A0ABD3GTV4_9MARC</name>
<feature type="coiled-coil region" evidence="1">
    <location>
        <begin position="85"/>
        <end position="161"/>
    </location>
</feature>
<dbReference type="AlphaFoldDB" id="A0ABD3GTV4"/>
<proteinExistence type="predicted"/>
<feature type="compositionally biased region" description="Acidic residues" evidence="2">
    <location>
        <begin position="196"/>
        <end position="217"/>
    </location>
</feature>
<gene>
    <name evidence="3" type="ORF">R1sor_024476</name>
</gene>
<protein>
    <submittedName>
        <fullName evidence="3">Uncharacterized protein</fullName>
    </submittedName>
</protein>
<keyword evidence="1" id="KW-0175">Coiled coil</keyword>
<feature type="compositionally biased region" description="Basic and acidic residues" evidence="2">
    <location>
        <begin position="253"/>
        <end position="263"/>
    </location>
</feature>
<feature type="region of interest" description="Disordered" evidence="2">
    <location>
        <begin position="184"/>
        <end position="276"/>
    </location>
</feature>
<organism evidence="3 4">
    <name type="scientific">Riccia sorocarpa</name>
    <dbReference type="NCBI Taxonomy" id="122646"/>
    <lineage>
        <taxon>Eukaryota</taxon>
        <taxon>Viridiplantae</taxon>
        <taxon>Streptophyta</taxon>
        <taxon>Embryophyta</taxon>
        <taxon>Marchantiophyta</taxon>
        <taxon>Marchantiopsida</taxon>
        <taxon>Marchantiidae</taxon>
        <taxon>Marchantiales</taxon>
        <taxon>Ricciaceae</taxon>
        <taxon>Riccia</taxon>
    </lineage>
</organism>
<dbReference type="Proteomes" id="UP001633002">
    <property type="component" value="Unassembled WGS sequence"/>
</dbReference>